<feature type="domain" description="RSE1/DDB1/CPSF1 second beta-propeller" evidence="9">
    <location>
        <begin position="442"/>
        <end position="751"/>
    </location>
</feature>
<keyword evidence="5" id="KW-0539">Nucleus</keyword>
<dbReference type="InterPro" id="IPR015943">
    <property type="entry name" value="WD40/YVTN_repeat-like_dom_sf"/>
</dbReference>
<dbReference type="Pfam" id="PF10433">
    <property type="entry name" value="Beta-prop_RSE1_1st"/>
    <property type="match status" value="1"/>
</dbReference>
<evidence type="ECO:0000256" key="3">
    <source>
        <dbReference type="ARBA" id="ARBA00022728"/>
    </source>
</evidence>
<comment type="similarity">
    <text evidence="6">Belongs to the RSE1 family.</text>
</comment>
<comment type="subcellular location">
    <subcellularLocation>
        <location evidence="1">Nucleus</location>
    </subcellularLocation>
</comment>
<dbReference type="SUPFAM" id="SSF50978">
    <property type="entry name" value="WD40 repeat-like"/>
    <property type="match status" value="1"/>
</dbReference>
<evidence type="ECO:0000313" key="12">
    <source>
        <dbReference type="WBParaSite" id="SRAE_1000258600.1"/>
    </source>
</evidence>
<dbReference type="eggNOG" id="KOG1898">
    <property type="taxonomic scope" value="Eukaryota"/>
</dbReference>
<evidence type="ECO:0000313" key="11">
    <source>
        <dbReference type="Proteomes" id="UP000035682"/>
    </source>
</evidence>
<evidence type="ECO:0000256" key="4">
    <source>
        <dbReference type="ARBA" id="ARBA00023187"/>
    </source>
</evidence>
<dbReference type="InterPro" id="IPR036322">
    <property type="entry name" value="WD40_repeat_dom_sf"/>
</dbReference>
<evidence type="ECO:0000259" key="9">
    <source>
        <dbReference type="Pfam" id="PF23726"/>
    </source>
</evidence>
<dbReference type="OrthoDB" id="436637at2759"/>
<feature type="domain" description="RSE1/DDB1/CPSF1 C-terminal" evidence="7">
    <location>
        <begin position="851"/>
        <end position="1170"/>
    </location>
</feature>
<reference evidence="12" key="2">
    <citation type="submission" date="2020-12" db="UniProtKB">
        <authorList>
            <consortium name="WormBaseParasite"/>
        </authorList>
    </citation>
    <scope>IDENTIFICATION</scope>
</reference>
<keyword evidence="3" id="KW-0747">Spliceosome</keyword>
<dbReference type="GO" id="GO:0006397">
    <property type="term" value="P:mRNA processing"/>
    <property type="evidence" value="ECO:0007669"/>
    <property type="project" value="UniProtKB-KW"/>
</dbReference>
<dbReference type="FunFam" id="1.10.150.910:FF:000002">
    <property type="entry name" value="Splicing factor 3B subunit 3"/>
    <property type="match status" value="1"/>
</dbReference>
<organism evidence="10">
    <name type="scientific">Strongyloides ratti</name>
    <name type="common">Parasitic roundworm</name>
    <dbReference type="NCBI Taxonomy" id="34506"/>
    <lineage>
        <taxon>Eukaryota</taxon>
        <taxon>Metazoa</taxon>
        <taxon>Ecdysozoa</taxon>
        <taxon>Nematoda</taxon>
        <taxon>Chromadorea</taxon>
        <taxon>Rhabditida</taxon>
        <taxon>Tylenchina</taxon>
        <taxon>Panagrolaimomorpha</taxon>
        <taxon>Strongyloidoidea</taxon>
        <taxon>Strongyloididae</taxon>
        <taxon>Strongyloides</taxon>
    </lineage>
</organism>
<evidence type="ECO:0000256" key="2">
    <source>
        <dbReference type="ARBA" id="ARBA00022664"/>
    </source>
</evidence>
<dbReference type="GO" id="GO:0005681">
    <property type="term" value="C:spliceosomal complex"/>
    <property type="evidence" value="ECO:0007669"/>
    <property type="project" value="UniProtKB-KW"/>
</dbReference>
<dbReference type="Gene3D" id="1.10.150.910">
    <property type="match status" value="1"/>
</dbReference>
<dbReference type="InterPro" id="IPR050358">
    <property type="entry name" value="RSE1/DDB1/CFT1"/>
</dbReference>
<dbReference type="GO" id="GO:0003676">
    <property type="term" value="F:nucleic acid binding"/>
    <property type="evidence" value="ECO:0007669"/>
    <property type="project" value="InterPro"/>
</dbReference>
<keyword evidence="2" id="KW-0507">mRNA processing</keyword>
<dbReference type="OMA" id="PRATGHW"/>
<feature type="domain" description="RSE1/DDB1/CPSF1 first beta-propeller" evidence="8">
    <location>
        <begin position="13"/>
        <end position="371"/>
    </location>
</feature>
<dbReference type="WormBase" id="SRAE_1000258600">
    <property type="protein sequence ID" value="SRP03695"/>
    <property type="gene ID" value="WBGene00259201"/>
</dbReference>
<dbReference type="Pfam" id="PF03178">
    <property type="entry name" value="CPSF_A"/>
    <property type="match status" value="1"/>
</dbReference>
<dbReference type="WBParaSite" id="SRAE_1000258600.1">
    <property type="protein sequence ID" value="SRAE_1000258600.1"/>
    <property type="gene ID" value="WBGene00259201"/>
</dbReference>
<protein>
    <submittedName>
        <fullName evidence="10 12">Splicing factor 3B subunit 3</fullName>
    </submittedName>
</protein>
<evidence type="ECO:0000256" key="5">
    <source>
        <dbReference type="ARBA" id="ARBA00023242"/>
    </source>
</evidence>
<dbReference type="CTD" id="36376696"/>
<keyword evidence="11" id="KW-1185">Reference proteome</keyword>
<dbReference type="FunFam" id="2.130.10.10:FF:001143">
    <property type="entry name" value="Pre-mRNA-splicing factor rse-1, putative"/>
    <property type="match status" value="1"/>
</dbReference>
<dbReference type="Gene3D" id="2.130.10.10">
    <property type="entry name" value="YVTN repeat-like/Quinoprotein amine dehydrogenase"/>
    <property type="match status" value="3"/>
</dbReference>
<dbReference type="FunFam" id="2.130.10.10:FF:000031">
    <property type="entry name" value="Splicing factor 3b subunit 3"/>
    <property type="match status" value="1"/>
</dbReference>
<proteinExistence type="inferred from homology"/>
<evidence type="ECO:0000256" key="1">
    <source>
        <dbReference type="ARBA" id="ARBA00004123"/>
    </source>
</evidence>
<dbReference type="RefSeq" id="XP_024503532.1">
    <property type="nucleotide sequence ID" value="XM_024649679.1"/>
</dbReference>
<dbReference type="AlphaFoldDB" id="A0A090L3E5"/>
<dbReference type="PANTHER" id="PTHR10644">
    <property type="entry name" value="DNA REPAIR/RNA PROCESSING CPSF FAMILY"/>
    <property type="match status" value="1"/>
</dbReference>
<dbReference type="InterPro" id="IPR018846">
    <property type="entry name" value="Beta-prop_RSE1/DDB1/CPSF1_1st"/>
</dbReference>
<name>A0A090L3E5_STRRB</name>
<dbReference type="Pfam" id="PF23726">
    <property type="entry name" value="Beta-prop_RSE1_2nd"/>
    <property type="match status" value="1"/>
</dbReference>
<evidence type="ECO:0000313" key="10">
    <source>
        <dbReference type="EMBL" id="CEF64331.1"/>
    </source>
</evidence>
<sequence length="1205" mass="135332">MFLYNLTLQPKTVITHAISGHFFGNSKQQEICIARGSTLQLLLPDPNTGKLVTIYSQECFGNIRNLMAFRLTGGKKDYIIITSDSGRIGFLEYIPVKNIFQIVQMETYGKTGIRRAVAGEFIAVDPKGRCVMIASIEKQKLVYIMNRDSEAKLTISSPLDASRTQTLCFGVVGIDVGYDNPTFAALEIDIEEIDNDPTGEKLKECKQNLVYYELDLGLNHVVKKCSEPLDQIVNLVVSVPRGVDGPGGVLLCCEGKIIYKNIIEGLESSIQIPKRKFALDDEYSSSMIVNCVSQLKTKGAMFFLIQFENGDLFKLTISMTKKNPVLELTYFATMPPASAITILKTGYFFVACESSTSRYFQITKLDDTEGEKFLSTDDDNENFYTPKQLSHIYEVDRLNSLNPLMRLKVADMINEGSPQFYALCGAGPSSNLKILRNGLPIREVAVCQMPGTPTGVFSVKKSLDDIHDAYIIVSFVNATLVLKIGESVEEAVDTGFFNSATTINACQFGEDSFIQVIPTGIRHITVNQRINEWVCPSRKSITHAALRNRQVVICLNTNELIYFELDMYNQLNEYNEKVQVDHTVLSMVLSPIPYGEFRSRFLAIGCGDCTVRIFNLDPYDCLKQITMKLLDSRPRSLMFVEYETDESDYRSTYLNIGMDDGFLMRCSIDSVTGDISDSRKRHLGTRPVKLSKMYTSGKDALLAISNRMYLNYMHQNRLYMNPVSYEVLEFADGFSAEGIKEGIVGIGGDKLYILCPEKLGETFNQISFKLQFTPRDMVYHYAGTMFIVESDSSILSQNKSKEHKIEVIKSILSLTEIDEETLPLQYIEFLKGNDMPTEEYGYERTSDGEWASCLRLLNVRTGETIKRLELDSRDAAFCCTFVEFLQHPGAHFVLVGCATGLKFNPHTNSGGAIYTFHITDGGHNFELIHVTSTEAPVYAITEFKGHALVGCGKSIRMYAFGKRKLLKKCESRNMPVNVVKIATIGQRIIACDSQESVHFMRYIQKDNSIVTFCDENSPRYVTAIAVLDYDTVVVGDRFGSIAVLRLPEGVLDEADEDPTGVRTIWQRGAMNGASQKANVIAHFYVGDAVTSLELVHILAGAEKCIVYGTISGSIGILVPFLSKNEFDFFQALEMYMRRDFVSICGREHVSYRSYYAPVKNIIDGDMCEQFNLLERLKQCDIAENLQKTINDISKKLDDIRTRYAF</sequence>
<gene>
    <name evidence="10 12 13" type="ORF">SRAE_1000258600</name>
</gene>
<reference evidence="10 11" key="1">
    <citation type="submission" date="2014-09" db="EMBL/GenBank/DDBJ databases">
        <authorList>
            <person name="Martin A.A."/>
        </authorList>
    </citation>
    <scope>NUCLEOTIDE SEQUENCE</scope>
    <source>
        <strain evidence="11">ED321</strain>
        <strain evidence="10">ED321 Heterogonic</strain>
    </source>
</reference>
<keyword evidence="4" id="KW-0508">mRNA splicing</keyword>
<dbReference type="Proteomes" id="UP000035682">
    <property type="component" value="Unplaced"/>
</dbReference>
<evidence type="ECO:0000256" key="6">
    <source>
        <dbReference type="ARBA" id="ARBA00038266"/>
    </source>
</evidence>
<dbReference type="GO" id="GO:0008380">
    <property type="term" value="P:RNA splicing"/>
    <property type="evidence" value="ECO:0007669"/>
    <property type="project" value="UniProtKB-KW"/>
</dbReference>
<evidence type="ECO:0000313" key="13">
    <source>
        <dbReference type="WormBase" id="SRAE_1000258600"/>
    </source>
</evidence>
<dbReference type="GeneID" id="36376696"/>
<dbReference type="InterPro" id="IPR004871">
    <property type="entry name" value="RSE1/DDB1/CPSF1_C"/>
</dbReference>
<dbReference type="EMBL" id="LN609528">
    <property type="protein sequence ID" value="CEF64331.1"/>
    <property type="molecule type" value="Genomic_DNA"/>
</dbReference>
<evidence type="ECO:0000259" key="8">
    <source>
        <dbReference type="Pfam" id="PF10433"/>
    </source>
</evidence>
<dbReference type="STRING" id="34506.A0A090L3E5"/>
<accession>A0A090L3E5</accession>
<evidence type="ECO:0000259" key="7">
    <source>
        <dbReference type="Pfam" id="PF03178"/>
    </source>
</evidence>
<dbReference type="InterPro" id="IPR058543">
    <property type="entry name" value="Beta-prop_RSE1/DDB1/CPSF1_2nd"/>
</dbReference>